<sequence length="72" mass="8105">WEGDVKTRLTLNYSGSRAQGAELFSNTLKSQFILDKKGENYNLKLTAKYNFSGTGLKQENLSINGNVKLNYN</sequence>
<dbReference type="EMBL" id="BARV01044857">
    <property type="protein sequence ID" value="GAI63894.1"/>
    <property type="molecule type" value="Genomic_DNA"/>
</dbReference>
<dbReference type="AlphaFoldDB" id="X1S7Y2"/>
<feature type="non-terminal residue" evidence="1">
    <location>
        <position position="1"/>
    </location>
</feature>
<name>X1S7Y2_9ZZZZ</name>
<evidence type="ECO:0008006" key="2">
    <source>
        <dbReference type="Google" id="ProtNLM"/>
    </source>
</evidence>
<accession>X1S7Y2</accession>
<proteinExistence type="predicted"/>
<comment type="caution">
    <text evidence="1">The sequence shown here is derived from an EMBL/GenBank/DDBJ whole genome shotgun (WGS) entry which is preliminary data.</text>
</comment>
<evidence type="ECO:0000313" key="1">
    <source>
        <dbReference type="EMBL" id="GAI63894.1"/>
    </source>
</evidence>
<gene>
    <name evidence="1" type="ORF">S06H3_66103</name>
</gene>
<protein>
    <recommendedName>
        <fullName evidence="2">Autotransporter domain-containing protein</fullName>
    </recommendedName>
</protein>
<organism evidence="1">
    <name type="scientific">marine sediment metagenome</name>
    <dbReference type="NCBI Taxonomy" id="412755"/>
    <lineage>
        <taxon>unclassified sequences</taxon>
        <taxon>metagenomes</taxon>
        <taxon>ecological metagenomes</taxon>
    </lineage>
</organism>
<reference evidence="1" key="1">
    <citation type="journal article" date="2014" name="Front. Microbiol.">
        <title>High frequency of phylogenetically diverse reductive dehalogenase-homologous genes in deep subseafloor sedimentary metagenomes.</title>
        <authorList>
            <person name="Kawai M."/>
            <person name="Futagami T."/>
            <person name="Toyoda A."/>
            <person name="Takaki Y."/>
            <person name="Nishi S."/>
            <person name="Hori S."/>
            <person name="Arai W."/>
            <person name="Tsubouchi T."/>
            <person name="Morono Y."/>
            <person name="Uchiyama I."/>
            <person name="Ito T."/>
            <person name="Fujiyama A."/>
            <person name="Inagaki F."/>
            <person name="Takami H."/>
        </authorList>
    </citation>
    <scope>NUCLEOTIDE SEQUENCE</scope>
    <source>
        <strain evidence="1">Expedition CK06-06</strain>
    </source>
</reference>
<feature type="non-terminal residue" evidence="1">
    <location>
        <position position="72"/>
    </location>
</feature>